<sequence>MTMEEKMGVSSREDDGKDQFPNGMRVLAVDDDPICVEVLENLLRKCRYQVATTNQAITALKMLRENRNRYYLVITDVNMPDMDGFKLLELVGLELDLPVVLLSAHSDTELVMKGITHGACDYLLKPVSSEELKNTWQHVVRRKKPDSKDQIFAENRDKAQGGTGEVGQTLMSSSDKKFIKERKDQIEDEEDEGDDNEDENEDPSTQKKPRVV</sequence>
<organism evidence="8 9">
    <name type="scientific">Hibiscus syriacus</name>
    <name type="common">Rose of Sharon</name>
    <dbReference type="NCBI Taxonomy" id="106335"/>
    <lineage>
        <taxon>Eukaryota</taxon>
        <taxon>Viridiplantae</taxon>
        <taxon>Streptophyta</taxon>
        <taxon>Embryophyta</taxon>
        <taxon>Tracheophyta</taxon>
        <taxon>Spermatophyta</taxon>
        <taxon>Magnoliopsida</taxon>
        <taxon>eudicotyledons</taxon>
        <taxon>Gunneridae</taxon>
        <taxon>Pentapetalae</taxon>
        <taxon>rosids</taxon>
        <taxon>malvids</taxon>
        <taxon>Malvales</taxon>
        <taxon>Malvaceae</taxon>
        <taxon>Malvoideae</taxon>
        <taxon>Hibiscus</taxon>
    </lineage>
</organism>
<accession>A0A6A2WC71</accession>
<keyword evidence="9" id="KW-1185">Reference proteome</keyword>
<keyword evidence="1" id="KW-0902">Two-component regulatory system</keyword>
<keyword evidence="5" id="KW-0597">Phosphoprotein</keyword>
<feature type="compositionally biased region" description="Basic and acidic residues" evidence="6">
    <location>
        <begin position="174"/>
        <end position="185"/>
    </location>
</feature>
<evidence type="ECO:0000256" key="6">
    <source>
        <dbReference type="SAM" id="MobiDB-lite"/>
    </source>
</evidence>
<gene>
    <name evidence="8" type="ORF">F3Y22_tig00117048pilonHSYRG00848</name>
</gene>
<dbReference type="PANTHER" id="PTHR43874:SF205">
    <property type="entry name" value="TWO-COMPONENT RESPONSE REGULATOR ORR23"/>
    <property type="match status" value="1"/>
</dbReference>
<dbReference type="GO" id="GO:0009736">
    <property type="term" value="P:cytokinin-activated signaling pathway"/>
    <property type="evidence" value="ECO:0007669"/>
    <property type="project" value="InterPro"/>
</dbReference>
<protein>
    <submittedName>
        <fullName evidence="8">Two-component response regulator ARR10</fullName>
    </submittedName>
</protein>
<feature type="region of interest" description="Disordered" evidence="6">
    <location>
        <begin position="1"/>
        <end position="20"/>
    </location>
</feature>
<evidence type="ECO:0000256" key="5">
    <source>
        <dbReference type="PROSITE-ProRule" id="PRU00169"/>
    </source>
</evidence>
<proteinExistence type="predicted"/>
<feature type="compositionally biased region" description="Acidic residues" evidence="6">
    <location>
        <begin position="186"/>
        <end position="202"/>
    </location>
</feature>
<dbReference type="SMART" id="SM00448">
    <property type="entry name" value="REC"/>
    <property type="match status" value="1"/>
</dbReference>
<dbReference type="PANTHER" id="PTHR43874">
    <property type="entry name" value="TWO-COMPONENT RESPONSE REGULATOR"/>
    <property type="match status" value="1"/>
</dbReference>
<feature type="modified residue" description="4-aspartylphosphate" evidence="5">
    <location>
        <position position="76"/>
    </location>
</feature>
<evidence type="ECO:0000256" key="1">
    <source>
        <dbReference type="ARBA" id="ARBA00023012"/>
    </source>
</evidence>
<dbReference type="Pfam" id="PF00072">
    <property type="entry name" value="Response_reg"/>
    <property type="match status" value="1"/>
</dbReference>
<evidence type="ECO:0000259" key="7">
    <source>
        <dbReference type="PROSITE" id="PS50110"/>
    </source>
</evidence>
<dbReference type="Gene3D" id="3.40.50.2300">
    <property type="match status" value="1"/>
</dbReference>
<feature type="compositionally biased region" description="Basic and acidic residues" evidence="6">
    <location>
        <begin position="147"/>
        <end position="159"/>
    </location>
</feature>
<dbReference type="SUPFAM" id="SSF52172">
    <property type="entry name" value="CheY-like"/>
    <property type="match status" value="1"/>
</dbReference>
<feature type="region of interest" description="Disordered" evidence="6">
    <location>
        <begin position="147"/>
        <end position="212"/>
    </location>
</feature>
<comment type="caution">
    <text evidence="8">The sequence shown here is derived from an EMBL/GenBank/DDBJ whole genome shotgun (WGS) entry which is preliminary data.</text>
</comment>
<dbReference type="Proteomes" id="UP000436088">
    <property type="component" value="Unassembled WGS sequence"/>
</dbReference>
<evidence type="ECO:0000313" key="8">
    <source>
        <dbReference type="EMBL" id="KAE8654581.1"/>
    </source>
</evidence>
<dbReference type="InterPro" id="IPR001789">
    <property type="entry name" value="Sig_transdc_resp-reg_receiver"/>
</dbReference>
<dbReference type="InterPro" id="IPR045279">
    <property type="entry name" value="ARR-like"/>
</dbReference>
<dbReference type="EMBL" id="VEPZ02001787">
    <property type="protein sequence ID" value="KAE8654581.1"/>
    <property type="molecule type" value="Genomic_DNA"/>
</dbReference>
<evidence type="ECO:0000313" key="9">
    <source>
        <dbReference type="Proteomes" id="UP000436088"/>
    </source>
</evidence>
<dbReference type="CDD" id="cd17584">
    <property type="entry name" value="REC_typeB_ARR-like"/>
    <property type="match status" value="1"/>
</dbReference>
<dbReference type="GO" id="GO:0000160">
    <property type="term" value="P:phosphorelay signal transduction system"/>
    <property type="evidence" value="ECO:0007669"/>
    <property type="project" value="UniProtKB-KW"/>
</dbReference>
<dbReference type="InterPro" id="IPR011006">
    <property type="entry name" value="CheY-like_superfamily"/>
</dbReference>
<keyword evidence="3" id="KW-0804">Transcription</keyword>
<feature type="compositionally biased region" description="Basic and acidic residues" evidence="6">
    <location>
        <begin position="1"/>
        <end position="18"/>
    </location>
</feature>
<evidence type="ECO:0000256" key="3">
    <source>
        <dbReference type="ARBA" id="ARBA00023163"/>
    </source>
</evidence>
<name>A0A6A2WC71_HIBSY</name>
<keyword evidence="2" id="KW-0805">Transcription regulation</keyword>
<reference evidence="8" key="1">
    <citation type="submission" date="2019-09" db="EMBL/GenBank/DDBJ databases">
        <title>Draft genome information of white flower Hibiscus syriacus.</title>
        <authorList>
            <person name="Kim Y.-M."/>
        </authorList>
    </citation>
    <scope>NUCLEOTIDE SEQUENCE [LARGE SCALE GENOMIC DNA]</scope>
    <source>
        <strain evidence="8">YM2019G1</strain>
    </source>
</reference>
<feature type="domain" description="Response regulatory" evidence="7">
    <location>
        <begin position="25"/>
        <end position="140"/>
    </location>
</feature>
<evidence type="ECO:0000256" key="4">
    <source>
        <dbReference type="ARBA" id="ARBA00023242"/>
    </source>
</evidence>
<dbReference type="PROSITE" id="PS50110">
    <property type="entry name" value="RESPONSE_REGULATORY"/>
    <property type="match status" value="1"/>
</dbReference>
<dbReference type="AlphaFoldDB" id="A0A6A2WC71"/>
<keyword evidence="4" id="KW-0539">Nucleus</keyword>
<evidence type="ECO:0000256" key="2">
    <source>
        <dbReference type="ARBA" id="ARBA00023015"/>
    </source>
</evidence>